<reference evidence="7 8" key="1">
    <citation type="submission" date="2016-05" db="EMBL/GenBank/DDBJ databases">
        <title>Complete genome sequence of Pseudomonas antarctica PAMC 27494.</title>
        <authorList>
            <person name="Lee J."/>
        </authorList>
    </citation>
    <scope>NUCLEOTIDE SEQUENCE [LARGE SCALE GENOMIC DNA]</scope>
    <source>
        <strain evidence="7 8">PAMC 27494</strain>
    </source>
</reference>
<accession>A0A172Z6E3</accession>
<evidence type="ECO:0000313" key="8">
    <source>
        <dbReference type="Proteomes" id="UP000077829"/>
    </source>
</evidence>
<feature type="domain" description="Fimbrial-type adhesion" evidence="6">
    <location>
        <begin position="197"/>
        <end position="373"/>
    </location>
</feature>
<sequence length="373" mass="39026" precursor="true">MNIRALIKSGLAVMALWAAANTAMAVTCTYMNGIQPAVGDMPLQISSISVGRDVPVGTEVYRQKFSMAAGQAVKLECLYAPFQQWMEMTLENNSLASWSSGTYANKVYRTRIPGLGVAFNSTGGPLPRQSSPSWTTCSAGWRCLVPFDGPSNYELILIKIGDISPGVLMGSTLPTVSLFGNFGDARMLGFKMGISGSIQIVSRTCSTPDVTVPMGTHQTKTFTGINTASGWVDFAIQLNDCPAFTGTFSTAGPGWISQSGNAPTGTGTSGTLVNNTLQYRIDPARAAINAGTGVLSLDPSATGSSPAATGVGVQIATTNGSGLPLSTNQNSGLVLRTTESSYSIPLRARYLQTQAKVMPGPANASATFTIIYQ</sequence>
<dbReference type="PATRIC" id="fig|219572.3.peg.4482"/>
<dbReference type="KEGG" id="panr:A7J50_4361"/>
<dbReference type="STRING" id="219572.A7J50_4361"/>
<dbReference type="PANTHER" id="PTHR33420">
    <property type="entry name" value="FIMBRIAL SUBUNIT ELFA-RELATED"/>
    <property type="match status" value="1"/>
</dbReference>
<proteinExistence type="inferred from homology"/>
<dbReference type="InterPro" id="IPR000259">
    <property type="entry name" value="Adhesion_dom_fimbrial"/>
</dbReference>
<comment type="subcellular location">
    <subcellularLocation>
        <location evidence="1">Fimbrium</location>
    </subcellularLocation>
</comment>
<feature type="signal peptide" evidence="5">
    <location>
        <begin position="1"/>
        <end position="25"/>
    </location>
</feature>
<dbReference type="Gene3D" id="2.60.40.3310">
    <property type="match status" value="1"/>
</dbReference>
<comment type="similarity">
    <text evidence="2">Belongs to the fimbrial protein family.</text>
</comment>
<dbReference type="Proteomes" id="UP000077829">
    <property type="component" value="Chromosome"/>
</dbReference>
<evidence type="ECO:0000256" key="5">
    <source>
        <dbReference type="SAM" id="SignalP"/>
    </source>
</evidence>
<protein>
    <submittedName>
        <fullName evidence="7">Fimbrial protein</fullName>
    </submittedName>
</protein>
<dbReference type="SUPFAM" id="SSF49401">
    <property type="entry name" value="Bacterial adhesins"/>
    <property type="match status" value="1"/>
</dbReference>
<dbReference type="AlphaFoldDB" id="A0A172Z6E3"/>
<organism evidence="7 8">
    <name type="scientific">Pseudomonas antarctica</name>
    <dbReference type="NCBI Taxonomy" id="219572"/>
    <lineage>
        <taxon>Bacteria</taxon>
        <taxon>Pseudomonadati</taxon>
        <taxon>Pseudomonadota</taxon>
        <taxon>Gammaproteobacteria</taxon>
        <taxon>Pseudomonadales</taxon>
        <taxon>Pseudomonadaceae</taxon>
        <taxon>Pseudomonas</taxon>
    </lineage>
</organism>
<evidence type="ECO:0000313" key="7">
    <source>
        <dbReference type="EMBL" id="ANF87716.1"/>
    </source>
</evidence>
<feature type="chain" id="PRO_5008005534" evidence="5">
    <location>
        <begin position="26"/>
        <end position="373"/>
    </location>
</feature>
<dbReference type="Gene3D" id="2.60.40.1090">
    <property type="entry name" value="Fimbrial-type adhesion domain"/>
    <property type="match status" value="1"/>
</dbReference>
<name>A0A172Z6E3_9PSED</name>
<dbReference type="EMBL" id="CP015600">
    <property type="protein sequence ID" value="ANF87716.1"/>
    <property type="molecule type" value="Genomic_DNA"/>
</dbReference>
<dbReference type="InterPro" id="IPR008966">
    <property type="entry name" value="Adhesion_dom_sf"/>
</dbReference>
<dbReference type="RefSeq" id="WP_064453665.1">
    <property type="nucleotide sequence ID" value="NZ_CP015600.1"/>
</dbReference>
<dbReference type="PANTHER" id="PTHR33420:SF3">
    <property type="entry name" value="FIMBRIAL SUBUNIT ELFA"/>
    <property type="match status" value="1"/>
</dbReference>
<dbReference type="Pfam" id="PF00419">
    <property type="entry name" value="Fimbrial"/>
    <property type="match status" value="1"/>
</dbReference>
<evidence type="ECO:0000256" key="1">
    <source>
        <dbReference type="ARBA" id="ARBA00004561"/>
    </source>
</evidence>
<keyword evidence="3 5" id="KW-0732">Signal</keyword>
<evidence type="ECO:0000256" key="4">
    <source>
        <dbReference type="ARBA" id="ARBA00023263"/>
    </source>
</evidence>
<dbReference type="GO" id="GO:0043709">
    <property type="term" value="P:cell adhesion involved in single-species biofilm formation"/>
    <property type="evidence" value="ECO:0007669"/>
    <property type="project" value="TreeGrafter"/>
</dbReference>
<dbReference type="GO" id="GO:0009289">
    <property type="term" value="C:pilus"/>
    <property type="evidence" value="ECO:0007669"/>
    <property type="project" value="UniProtKB-SubCell"/>
</dbReference>
<evidence type="ECO:0000256" key="3">
    <source>
        <dbReference type="ARBA" id="ARBA00022729"/>
    </source>
</evidence>
<dbReference type="InterPro" id="IPR050263">
    <property type="entry name" value="Bact_Fimbrial_Adh_Pro"/>
</dbReference>
<evidence type="ECO:0000259" key="6">
    <source>
        <dbReference type="Pfam" id="PF00419"/>
    </source>
</evidence>
<evidence type="ECO:0000256" key="2">
    <source>
        <dbReference type="ARBA" id="ARBA00006671"/>
    </source>
</evidence>
<keyword evidence="4" id="KW-0281">Fimbrium</keyword>
<gene>
    <name evidence="7" type="ORF">A7J50_4361</name>
</gene>
<dbReference type="InterPro" id="IPR036937">
    <property type="entry name" value="Adhesion_dom_fimbrial_sf"/>
</dbReference>